<dbReference type="Gene3D" id="2.40.50.100">
    <property type="match status" value="1"/>
</dbReference>
<dbReference type="PANTHER" id="PTHR43875:SF1">
    <property type="entry name" value="OSMOPROTECTIVE COMPOUNDS UPTAKE ATP-BINDING PROTEIN GGTA"/>
    <property type="match status" value="1"/>
</dbReference>
<evidence type="ECO:0000256" key="1">
    <source>
        <dbReference type="ARBA" id="ARBA00022448"/>
    </source>
</evidence>
<dbReference type="RefSeq" id="WP_094094873.1">
    <property type="nucleotide sequence ID" value="NZ_BMHF01000005.1"/>
</dbReference>
<keyword evidence="6" id="KW-1185">Reference proteome</keyword>
<dbReference type="InterPro" id="IPR003593">
    <property type="entry name" value="AAA+_ATPase"/>
</dbReference>
<dbReference type="InterPro" id="IPR012340">
    <property type="entry name" value="NA-bd_OB-fold"/>
</dbReference>
<dbReference type="InterPro" id="IPR013611">
    <property type="entry name" value="Transp-assoc_OB_typ2"/>
</dbReference>
<dbReference type="Pfam" id="PF08402">
    <property type="entry name" value="TOBE_2"/>
    <property type="match status" value="1"/>
</dbReference>
<evidence type="ECO:0000313" key="6">
    <source>
        <dbReference type="Proteomes" id="UP000609323"/>
    </source>
</evidence>
<dbReference type="InterPro" id="IPR047641">
    <property type="entry name" value="ABC_transpr_MalK/UgpC-like"/>
</dbReference>
<dbReference type="PROSITE" id="PS50893">
    <property type="entry name" value="ABC_TRANSPORTER_2"/>
    <property type="match status" value="1"/>
</dbReference>
<evidence type="ECO:0000313" key="5">
    <source>
        <dbReference type="EMBL" id="GGA34011.1"/>
    </source>
</evidence>
<proteinExistence type="predicted"/>
<dbReference type="InterPro" id="IPR008995">
    <property type="entry name" value="Mo/tungstate-bd_C_term_dom"/>
</dbReference>
<dbReference type="Gene3D" id="3.40.50.300">
    <property type="entry name" value="P-loop containing nucleotide triphosphate hydrolases"/>
    <property type="match status" value="1"/>
</dbReference>
<protein>
    <submittedName>
        <fullName evidence="5">Sugar ABC transporter ATP-binding protein</fullName>
    </submittedName>
</protein>
<dbReference type="SUPFAM" id="SSF52540">
    <property type="entry name" value="P-loop containing nucleoside triphosphate hydrolases"/>
    <property type="match status" value="1"/>
</dbReference>
<dbReference type="EMBL" id="BMHF01000005">
    <property type="protein sequence ID" value="GGA34011.1"/>
    <property type="molecule type" value="Genomic_DNA"/>
</dbReference>
<evidence type="ECO:0000256" key="3">
    <source>
        <dbReference type="ARBA" id="ARBA00022840"/>
    </source>
</evidence>
<evidence type="ECO:0000256" key="2">
    <source>
        <dbReference type="ARBA" id="ARBA00022741"/>
    </source>
</evidence>
<dbReference type="InterPro" id="IPR003439">
    <property type="entry name" value="ABC_transporter-like_ATP-bd"/>
</dbReference>
<comment type="caution">
    <text evidence="5">The sequence shown here is derived from an EMBL/GenBank/DDBJ whole genome shotgun (WGS) entry which is preliminary data.</text>
</comment>
<dbReference type="InterPro" id="IPR027417">
    <property type="entry name" value="P-loop_NTPase"/>
</dbReference>
<keyword evidence="2" id="KW-0547">Nucleotide-binding</keyword>
<dbReference type="InterPro" id="IPR017871">
    <property type="entry name" value="ABC_transporter-like_CS"/>
</dbReference>
<dbReference type="PANTHER" id="PTHR43875">
    <property type="entry name" value="MALTODEXTRIN IMPORT ATP-BINDING PROTEIN MSMX"/>
    <property type="match status" value="1"/>
</dbReference>
<dbReference type="GO" id="GO:0005524">
    <property type="term" value="F:ATP binding"/>
    <property type="evidence" value="ECO:0007669"/>
    <property type="project" value="UniProtKB-KW"/>
</dbReference>
<keyword evidence="1" id="KW-0813">Transport</keyword>
<organism evidence="5 6">
    <name type="scientific">Paenibacillus physcomitrellae</name>
    <dbReference type="NCBI Taxonomy" id="1619311"/>
    <lineage>
        <taxon>Bacteria</taxon>
        <taxon>Bacillati</taxon>
        <taxon>Bacillota</taxon>
        <taxon>Bacilli</taxon>
        <taxon>Bacillales</taxon>
        <taxon>Paenibacillaceae</taxon>
        <taxon>Paenibacillus</taxon>
    </lineage>
</organism>
<dbReference type="SMART" id="SM00382">
    <property type="entry name" value="AAA"/>
    <property type="match status" value="1"/>
</dbReference>
<reference evidence="6" key="1">
    <citation type="journal article" date="2019" name="Int. J. Syst. Evol. Microbiol.">
        <title>The Global Catalogue of Microorganisms (GCM) 10K type strain sequencing project: providing services to taxonomists for standard genome sequencing and annotation.</title>
        <authorList>
            <consortium name="The Broad Institute Genomics Platform"/>
            <consortium name="The Broad Institute Genome Sequencing Center for Infectious Disease"/>
            <person name="Wu L."/>
            <person name="Ma J."/>
        </authorList>
    </citation>
    <scope>NUCLEOTIDE SEQUENCE [LARGE SCALE GENOMIC DNA]</scope>
    <source>
        <strain evidence="6">CGMCC 1.15044</strain>
    </source>
</reference>
<dbReference type="PROSITE" id="PS00211">
    <property type="entry name" value="ABC_TRANSPORTER_1"/>
    <property type="match status" value="1"/>
</dbReference>
<accession>A0ABQ1G138</accession>
<sequence length="382" mass="42348">MAVIEMRNISVSLDQKPVLRSIDLMIEQGDFMTFLGPSGCGKTTLLRTIAGLQKADTGTILIGGREVANGATDYHLEPSRRGLSLVFQSYALWPHMTVFDNVAFGLQIQKKPKADIQRRVHDALAKMQIPELAKKYPGELSGGQQQRVALARAIVTEPDILLMDEPLSNLDAKLRVEMRSELKRLHEELKTTIIFVTHDQQEAMMLSTKVAVLSEGNIAQLDTPRQLYKRPQTLEIAEFIFSTDTHMNYLPAEAAQQQGDCGLQTPIGFFPLEGMNGQLETGTELIVAVKPEHIRLYEAHLPGSVPVSIESIEQAGAETLLHLQASGTELVMRTLDDPDDVELGRTVYAALRSDQMNIYHKESGRLLEKTYPVQTYSGGLAL</sequence>
<name>A0ABQ1G138_9BACL</name>
<dbReference type="Pfam" id="PF00005">
    <property type="entry name" value="ABC_tran"/>
    <property type="match status" value="1"/>
</dbReference>
<keyword evidence="3 5" id="KW-0067">ATP-binding</keyword>
<feature type="domain" description="ABC transporter" evidence="4">
    <location>
        <begin position="4"/>
        <end position="240"/>
    </location>
</feature>
<evidence type="ECO:0000259" key="4">
    <source>
        <dbReference type="PROSITE" id="PS50893"/>
    </source>
</evidence>
<dbReference type="Gene3D" id="2.40.50.140">
    <property type="entry name" value="Nucleic acid-binding proteins"/>
    <property type="match status" value="1"/>
</dbReference>
<dbReference type="SUPFAM" id="SSF50331">
    <property type="entry name" value="MOP-like"/>
    <property type="match status" value="1"/>
</dbReference>
<dbReference type="Proteomes" id="UP000609323">
    <property type="component" value="Unassembled WGS sequence"/>
</dbReference>
<gene>
    <name evidence="5" type="primary">malK</name>
    <name evidence="5" type="ORF">GCM10010917_19050</name>
</gene>